<dbReference type="PROSITE" id="PS51257">
    <property type="entry name" value="PROKAR_LIPOPROTEIN"/>
    <property type="match status" value="1"/>
</dbReference>
<name>A0A9D1XSA9_9BACT</name>
<dbReference type="Proteomes" id="UP000823847">
    <property type="component" value="Unassembled WGS sequence"/>
</dbReference>
<dbReference type="AlphaFoldDB" id="A0A9D1XSA9"/>
<accession>A0A9D1XSA9</accession>
<evidence type="ECO:0000313" key="3">
    <source>
        <dbReference type="Proteomes" id="UP000823847"/>
    </source>
</evidence>
<feature type="signal peptide" evidence="1">
    <location>
        <begin position="1"/>
        <end position="22"/>
    </location>
</feature>
<evidence type="ECO:0000256" key="1">
    <source>
        <dbReference type="SAM" id="SignalP"/>
    </source>
</evidence>
<gene>
    <name evidence="2" type="ORF">H9848_09570</name>
</gene>
<comment type="caution">
    <text evidence="2">The sequence shown here is derived from an EMBL/GenBank/DDBJ whole genome shotgun (WGS) entry which is preliminary data.</text>
</comment>
<dbReference type="EMBL" id="DXEN01000072">
    <property type="protein sequence ID" value="HIX86837.1"/>
    <property type="molecule type" value="Genomic_DNA"/>
</dbReference>
<organism evidence="2 3">
    <name type="scientific">Candidatus Parabacteroides intestinigallinarum</name>
    <dbReference type="NCBI Taxonomy" id="2838722"/>
    <lineage>
        <taxon>Bacteria</taxon>
        <taxon>Pseudomonadati</taxon>
        <taxon>Bacteroidota</taxon>
        <taxon>Bacteroidia</taxon>
        <taxon>Bacteroidales</taxon>
        <taxon>Tannerellaceae</taxon>
        <taxon>Parabacteroides</taxon>
    </lineage>
</organism>
<proteinExistence type="predicted"/>
<sequence>MKRSFMHVGAGLCALAATAFFAGCGSNKTENNTMSDPYAVLAPSSFTTDSAAWENVVTSLQERHGAKVLRFANTPMDLEAELKALNPRYVAIVDVPENIGRDYVIALNQMSRRMDNDPYADFLWGIVTGRNASAAQRMLDHSATPMEIHTGVGTIKELEEAKWFDTYAFVDDHEVGMCGEKKLGEDSLTHRKITYKTNMNGVKERIQKMVEKKFGKDVPDVLRQFLEYYEGYEPDLLVTASHATERNLEMPGSVGNLHCRDGRIFVDYPTAFEHRFVKDRDSRMVYLPIGNCLIGNMNNTPNSMAAAWMDSQQAATFVGYVVTTWYGRNGWGGLKYLITNPGRYSVPEAFYMNQQDMMAQIAEWNDSLTVKPFDYDTAYFKVLTPEIERLAAPKQLSKDETYFWLGFWHDRDVLAYYGDPKWDVRMQEVPGETDFTVTSEFQPLSADEASTAGVSRKCVLTVKTSPDFSLRRMQGDGFKEEHVLDLPFSYFFPQRLSNPRLPEGESRHIVVDENFLLLYDPAFEPGQTYTIEVLCD</sequence>
<feature type="chain" id="PRO_5038854937" evidence="1">
    <location>
        <begin position="23"/>
        <end position="536"/>
    </location>
</feature>
<reference evidence="2" key="1">
    <citation type="journal article" date="2021" name="PeerJ">
        <title>Extensive microbial diversity within the chicken gut microbiome revealed by metagenomics and culture.</title>
        <authorList>
            <person name="Gilroy R."/>
            <person name="Ravi A."/>
            <person name="Getino M."/>
            <person name="Pursley I."/>
            <person name="Horton D.L."/>
            <person name="Alikhan N.F."/>
            <person name="Baker D."/>
            <person name="Gharbi K."/>
            <person name="Hall N."/>
            <person name="Watson M."/>
            <person name="Adriaenssens E.M."/>
            <person name="Foster-Nyarko E."/>
            <person name="Jarju S."/>
            <person name="Secka A."/>
            <person name="Antonio M."/>
            <person name="Oren A."/>
            <person name="Chaudhuri R.R."/>
            <person name="La Ragione R."/>
            <person name="Hildebrand F."/>
            <person name="Pallen M.J."/>
        </authorList>
    </citation>
    <scope>NUCLEOTIDE SEQUENCE</scope>
    <source>
        <strain evidence="2">ChiHecec2B26-12326</strain>
    </source>
</reference>
<keyword evidence="1" id="KW-0732">Signal</keyword>
<protein>
    <submittedName>
        <fullName evidence="2">Uncharacterized protein</fullName>
    </submittedName>
</protein>
<reference evidence="2" key="2">
    <citation type="submission" date="2021-04" db="EMBL/GenBank/DDBJ databases">
        <authorList>
            <person name="Gilroy R."/>
        </authorList>
    </citation>
    <scope>NUCLEOTIDE SEQUENCE</scope>
    <source>
        <strain evidence="2">ChiHecec2B26-12326</strain>
    </source>
</reference>
<evidence type="ECO:0000313" key="2">
    <source>
        <dbReference type="EMBL" id="HIX86837.1"/>
    </source>
</evidence>